<organism evidence="1">
    <name type="scientific">Brassica napus</name>
    <name type="common">Rape</name>
    <dbReference type="NCBI Taxonomy" id="3708"/>
    <lineage>
        <taxon>Eukaryota</taxon>
        <taxon>Viridiplantae</taxon>
        <taxon>Streptophyta</taxon>
        <taxon>Embryophyta</taxon>
        <taxon>Tracheophyta</taxon>
        <taxon>Spermatophyta</taxon>
        <taxon>Magnoliopsida</taxon>
        <taxon>eudicotyledons</taxon>
        <taxon>Gunneridae</taxon>
        <taxon>Pentapetalae</taxon>
        <taxon>rosids</taxon>
        <taxon>malvids</taxon>
        <taxon>Brassicales</taxon>
        <taxon>Brassicaceae</taxon>
        <taxon>Brassiceae</taxon>
        <taxon>Brassica</taxon>
    </lineage>
</organism>
<sequence>MVEPFHVLEVSGFVYHLIYLSSLEHDLCLLLNDHVCERLKSLASYSGTLSCSQSACPRFII</sequence>
<protein>
    <submittedName>
        <fullName evidence="1">(rape) hypothetical protein</fullName>
    </submittedName>
</protein>
<dbReference type="Proteomes" id="UP001295469">
    <property type="component" value="Chromosome C07"/>
</dbReference>
<proteinExistence type="predicted"/>
<gene>
    <name evidence="1" type="ORF">DARMORV10_C07P04160.1</name>
</gene>
<accession>A0A816LQN0</accession>
<dbReference type="AlphaFoldDB" id="A0A816LQN0"/>
<evidence type="ECO:0000313" key="1">
    <source>
        <dbReference type="EMBL" id="CAF1949672.1"/>
    </source>
</evidence>
<name>A0A816LQN0_BRANA</name>
<dbReference type="EMBL" id="HG994371">
    <property type="protein sequence ID" value="CAF1949672.1"/>
    <property type="molecule type" value="Genomic_DNA"/>
</dbReference>
<reference evidence="1" key="1">
    <citation type="submission" date="2021-01" db="EMBL/GenBank/DDBJ databases">
        <authorList>
            <consortium name="Genoscope - CEA"/>
            <person name="William W."/>
        </authorList>
    </citation>
    <scope>NUCLEOTIDE SEQUENCE</scope>
</reference>